<feature type="domain" description="NadR/Ttd14 AAA" evidence="1">
    <location>
        <begin position="4"/>
        <end position="141"/>
    </location>
</feature>
<sequence length="157" mass="17473">MVAQGWTCVAEPGRRVIAQAQATGTQALPWQNMEAFLRACMDLAQGDLRQRTRGTRTIHDRGGLDAALGLARLGRGPEPDVACLALFARPILLAPPWPDLFEHDADRRHGLDAALAEYDHIQSWLHRHAVPYLNVPRLPVIDRVAWMTRQVWTDAAG</sequence>
<organism evidence="2 3">
    <name type="scientific">Jannaschia pagri</name>
    <dbReference type="NCBI Taxonomy" id="2829797"/>
    <lineage>
        <taxon>Bacteria</taxon>
        <taxon>Pseudomonadati</taxon>
        <taxon>Pseudomonadota</taxon>
        <taxon>Alphaproteobacteria</taxon>
        <taxon>Rhodobacterales</taxon>
        <taxon>Roseobacteraceae</taxon>
        <taxon>Jannaschia</taxon>
    </lineage>
</organism>
<keyword evidence="3" id="KW-1185">Reference proteome</keyword>
<comment type="caution">
    <text evidence="2">The sequence shown here is derived from an EMBL/GenBank/DDBJ whole genome shotgun (WGS) entry which is preliminary data.</text>
</comment>
<evidence type="ECO:0000259" key="1">
    <source>
        <dbReference type="Pfam" id="PF13521"/>
    </source>
</evidence>
<accession>A0ABQ4NJ62</accession>
<dbReference type="Gene3D" id="3.40.50.300">
    <property type="entry name" value="P-loop containing nucleotide triphosphate hydrolases"/>
    <property type="match status" value="1"/>
</dbReference>
<dbReference type="InterPro" id="IPR027417">
    <property type="entry name" value="P-loop_NTPase"/>
</dbReference>
<dbReference type="Proteomes" id="UP000786693">
    <property type="component" value="Unassembled WGS sequence"/>
</dbReference>
<evidence type="ECO:0000313" key="3">
    <source>
        <dbReference type="Proteomes" id="UP000786693"/>
    </source>
</evidence>
<dbReference type="EMBL" id="BPFH01000002">
    <property type="protein sequence ID" value="GIT94446.1"/>
    <property type="molecule type" value="Genomic_DNA"/>
</dbReference>
<evidence type="ECO:0000313" key="2">
    <source>
        <dbReference type="EMBL" id="GIT94446.1"/>
    </source>
</evidence>
<reference evidence="2 3" key="1">
    <citation type="submission" date="2021-05" db="EMBL/GenBank/DDBJ databases">
        <title>Bacteria Genome sequencing.</title>
        <authorList>
            <person name="Takabe Y."/>
            <person name="Nakajima Y."/>
            <person name="Suzuki S."/>
            <person name="Shiozaki T."/>
        </authorList>
    </citation>
    <scope>NUCLEOTIDE SEQUENCE [LARGE SCALE GENOMIC DNA]</scope>
    <source>
        <strain evidence="2 3">AI_62</strain>
    </source>
</reference>
<dbReference type="InterPro" id="IPR038727">
    <property type="entry name" value="NadR/Ttd14_AAA_dom"/>
</dbReference>
<name>A0ABQ4NJ62_9RHOB</name>
<protein>
    <submittedName>
        <fullName evidence="2">ATPase</fullName>
    </submittedName>
</protein>
<gene>
    <name evidence="2" type="ORF">JANAI62_10690</name>
</gene>
<dbReference type="Pfam" id="PF13521">
    <property type="entry name" value="AAA_28"/>
    <property type="match status" value="1"/>
</dbReference>
<proteinExistence type="predicted"/>